<dbReference type="InterPro" id="IPR001107">
    <property type="entry name" value="Band_7"/>
</dbReference>
<proteinExistence type="inferred from homology"/>
<dbReference type="Pfam" id="PF01145">
    <property type="entry name" value="Band_7"/>
    <property type="match status" value="2"/>
</dbReference>
<dbReference type="PANTHER" id="PTHR23222">
    <property type="entry name" value="PROHIBITIN"/>
    <property type="match status" value="1"/>
</dbReference>
<keyword evidence="3" id="KW-0999">Mitochondrion inner membrane</keyword>
<dbReference type="Proteomes" id="UP001235939">
    <property type="component" value="Chromosome 21"/>
</dbReference>
<dbReference type="InterPro" id="IPR000163">
    <property type="entry name" value="Prohibitin"/>
</dbReference>
<gene>
    <name evidence="7" type="ORF">LAZ67_21000019</name>
</gene>
<dbReference type="EMBL" id="CP092883">
    <property type="protein sequence ID" value="UYV81881.1"/>
    <property type="molecule type" value="Genomic_DNA"/>
</dbReference>
<evidence type="ECO:0000313" key="8">
    <source>
        <dbReference type="Proteomes" id="UP001235939"/>
    </source>
</evidence>
<dbReference type="CDD" id="cd03401">
    <property type="entry name" value="SPFH_prohibitin"/>
    <property type="match status" value="2"/>
</dbReference>
<accession>A0ABY6LKY3</accession>
<keyword evidence="5" id="KW-0472">Membrane</keyword>
<comment type="subcellular location">
    <subcellularLocation>
        <location evidence="1">Mitochondrion inner membrane</location>
    </subcellularLocation>
</comment>
<evidence type="ECO:0000313" key="7">
    <source>
        <dbReference type="EMBL" id="UYV81881.1"/>
    </source>
</evidence>
<organism evidence="7 8">
    <name type="scientific">Cordylochernes scorpioides</name>
    <dbReference type="NCBI Taxonomy" id="51811"/>
    <lineage>
        <taxon>Eukaryota</taxon>
        <taxon>Metazoa</taxon>
        <taxon>Ecdysozoa</taxon>
        <taxon>Arthropoda</taxon>
        <taxon>Chelicerata</taxon>
        <taxon>Arachnida</taxon>
        <taxon>Pseudoscorpiones</taxon>
        <taxon>Cheliferoidea</taxon>
        <taxon>Chernetidae</taxon>
        <taxon>Cordylochernes</taxon>
    </lineage>
</organism>
<name>A0ABY6LKY3_9ARAC</name>
<reference evidence="7 8" key="1">
    <citation type="submission" date="2022-01" db="EMBL/GenBank/DDBJ databases">
        <title>A chromosomal length assembly of Cordylochernes scorpioides.</title>
        <authorList>
            <person name="Zeh D."/>
            <person name="Zeh J."/>
        </authorList>
    </citation>
    <scope>NUCLEOTIDE SEQUENCE [LARGE SCALE GENOMIC DNA]</scope>
    <source>
        <strain evidence="7">IN4F17</strain>
        <tissue evidence="7">Whole Body</tissue>
    </source>
</reference>
<evidence type="ECO:0000256" key="5">
    <source>
        <dbReference type="ARBA" id="ARBA00023136"/>
    </source>
</evidence>
<evidence type="ECO:0000256" key="2">
    <source>
        <dbReference type="ARBA" id="ARBA00009658"/>
    </source>
</evidence>
<protein>
    <submittedName>
        <fullName evidence="7">PHB2</fullName>
    </submittedName>
</protein>
<dbReference type="InterPro" id="IPR036013">
    <property type="entry name" value="Band_7/SPFH_dom_sf"/>
</dbReference>
<feature type="domain" description="Band 7" evidence="6">
    <location>
        <begin position="48"/>
        <end position="242"/>
    </location>
</feature>
<sequence length="571" mass="64327">MGNPISSALANVFMDKIDKLIVESTQLQILMWKRYIDDVLCITEISRVFVAVEGGHRAIIFNRIGGIQSDIYSEGLHFRIPWFQYPIIYDIRAKPRKIASPTGSKASASPKGPKDKLVYPFQSFLSLAILETLITLVADLQMVNISLRVLARPEASKLPTLYRTFGTDYDERVLPSICNEVLKSVVAKFNASQLITQRQQVSLLVRKELMERARDFNIILDDVSLTELSFGKEYTAAVESKQVAQQEAQRAAFVVEQAKQIRQQKIVQAEGEAEAAILISFYSRTLCDWFLYDTTCMFLNSLSPLGRFHQQECRLPQTQEDPGCSEHFKVCYNNGFIASVGVEGGHRAIIFNRIGGIQSDIYSEGLHFRIPWFQYPIIYDIRAKPRKIASPTGSKASASPKGPKDKLVYPFQSFLSLAILETLITLVADLQMVNISLRVLARPEASKLPTLYRTFGTDYDERVLPSICNEVLKSVVAKFNASQLITQRQQVSLLVRKELMERARDFNIILDDVSLTELSFGKEYTAAVESKQVAQQEAQRAAFVVEQAKQIRQQKIVQAEGEAEAAILISF</sequence>
<feature type="domain" description="Band 7" evidence="6">
    <location>
        <begin position="338"/>
        <end position="532"/>
    </location>
</feature>
<evidence type="ECO:0000256" key="1">
    <source>
        <dbReference type="ARBA" id="ARBA00004273"/>
    </source>
</evidence>
<dbReference type="Gene3D" id="3.30.479.30">
    <property type="entry name" value="Band 7 domain"/>
    <property type="match status" value="2"/>
</dbReference>
<evidence type="ECO:0000259" key="6">
    <source>
        <dbReference type="SMART" id="SM00244"/>
    </source>
</evidence>
<keyword evidence="4" id="KW-0496">Mitochondrion</keyword>
<dbReference type="SMART" id="SM00244">
    <property type="entry name" value="PHB"/>
    <property type="match status" value="2"/>
</dbReference>
<evidence type="ECO:0000256" key="3">
    <source>
        <dbReference type="ARBA" id="ARBA00022792"/>
    </source>
</evidence>
<keyword evidence="8" id="KW-1185">Reference proteome</keyword>
<dbReference type="SUPFAM" id="SSF117892">
    <property type="entry name" value="Band 7/SPFH domain"/>
    <property type="match status" value="2"/>
</dbReference>
<comment type="similarity">
    <text evidence="2">Belongs to the prohibitin family.</text>
</comment>
<evidence type="ECO:0000256" key="4">
    <source>
        <dbReference type="ARBA" id="ARBA00023128"/>
    </source>
</evidence>
<dbReference type="PANTHER" id="PTHR23222:SF1">
    <property type="entry name" value="PROHIBITIN-2"/>
    <property type="match status" value="1"/>
</dbReference>